<name>A0A090MR75_AFIFE</name>
<dbReference type="STRING" id="1035.BN961_02165"/>
<comment type="caution">
    <text evidence="1">The sequence shown here is derived from an EMBL/GenBank/DDBJ whole genome shotgun (WGS) entry which is preliminary data.</text>
</comment>
<dbReference type="RefSeq" id="WP_048756606.1">
    <property type="nucleotide sequence ID" value="NZ_CCAZ020000001.1"/>
</dbReference>
<dbReference type="InterPro" id="IPR014719">
    <property type="entry name" value="Ribosomal_bL12_C/ClpS-like"/>
</dbReference>
<dbReference type="Proteomes" id="UP000035762">
    <property type="component" value="Unassembled WGS sequence"/>
</dbReference>
<organism evidence="1 2">
    <name type="scientific">Afipia felis</name>
    <name type="common">Cat scratch disease bacillus</name>
    <dbReference type="NCBI Taxonomy" id="1035"/>
    <lineage>
        <taxon>Bacteria</taxon>
        <taxon>Pseudomonadati</taxon>
        <taxon>Pseudomonadota</taxon>
        <taxon>Alphaproteobacteria</taxon>
        <taxon>Hyphomicrobiales</taxon>
        <taxon>Nitrobacteraceae</taxon>
        <taxon>Afipia</taxon>
    </lineage>
</organism>
<evidence type="ECO:0000313" key="2">
    <source>
        <dbReference type="Proteomes" id="UP000035762"/>
    </source>
</evidence>
<sequence length="72" mass="8094">MSIVILPAPAPSEDVEIKISHFDAELIDRIRREIGHIEAIRAVRWLTKAGLKDSKDFIDAMRDQSREATHGG</sequence>
<dbReference type="OrthoDB" id="3298842at2"/>
<protein>
    <submittedName>
        <fullName evidence="1">Uncharacterized protein</fullName>
    </submittedName>
</protein>
<gene>
    <name evidence="1" type="ORF">BN961_02165</name>
</gene>
<proteinExistence type="predicted"/>
<dbReference type="Gene3D" id="3.30.1390.10">
    <property type="match status" value="1"/>
</dbReference>
<dbReference type="EMBL" id="CCAZ020000001">
    <property type="protein sequence ID" value="CEG08747.1"/>
    <property type="molecule type" value="Genomic_DNA"/>
</dbReference>
<keyword evidence="2" id="KW-1185">Reference proteome</keyword>
<accession>A0A090MR75</accession>
<reference evidence="1 2" key="1">
    <citation type="journal article" date="2014" name="Genome Announc.">
        <title>Genome Sequence of Afipia felis Strain 76713, Isolated in Hospital Water Using an Amoeba Co-Culture Procedure.</title>
        <authorList>
            <person name="Benamar S."/>
            <person name="La Scola B."/>
            <person name="Croce O."/>
        </authorList>
    </citation>
    <scope>NUCLEOTIDE SEQUENCE [LARGE SCALE GENOMIC DNA]</scope>
    <source>
        <strain evidence="1 2">76713</strain>
    </source>
</reference>
<dbReference type="AlphaFoldDB" id="A0A090MR75"/>
<evidence type="ECO:0000313" key="1">
    <source>
        <dbReference type="EMBL" id="CEG08747.1"/>
    </source>
</evidence>